<evidence type="ECO:0000313" key="2">
    <source>
        <dbReference type="Proteomes" id="UP000887575"/>
    </source>
</evidence>
<dbReference type="Proteomes" id="UP000887575">
    <property type="component" value="Unassembled WGS sequence"/>
</dbReference>
<organism evidence="2 3">
    <name type="scientific">Mesorhabditis belari</name>
    <dbReference type="NCBI Taxonomy" id="2138241"/>
    <lineage>
        <taxon>Eukaryota</taxon>
        <taxon>Metazoa</taxon>
        <taxon>Ecdysozoa</taxon>
        <taxon>Nematoda</taxon>
        <taxon>Chromadorea</taxon>
        <taxon>Rhabditida</taxon>
        <taxon>Rhabditina</taxon>
        <taxon>Rhabditomorpha</taxon>
        <taxon>Rhabditoidea</taxon>
        <taxon>Rhabditidae</taxon>
        <taxon>Mesorhabditinae</taxon>
        <taxon>Mesorhabditis</taxon>
    </lineage>
</organism>
<sequence length="83" mass="9677">MPGAYLSTPDKETRRKSSKLEKMECLEKPSLSSSAVPKQLYRLLSPGPNSRETFIVPQKVDVYQLQLYKKTMRSFWPTRRTQI</sequence>
<reference evidence="3" key="1">
    <citation type="submission" date="2024-02" db="UniProtKB">
        <authorList>
            <consortium name="WormBaseParasite"/>
        </authorList>
    </citation>
    <scope>IDENTIFICATION</scope>
</reference>
<dbReference type="WBParaSite" id="MBELARI_LOCUS7155">
    <property type="protein sequence ID" value="MBELARI_LOCUS7155"/>
    <property type="gene ID" value="MBELARI_LOCUS7155"/>
</dbReference>
<evidence type="ECO:0000313" key="3">
    <source>
        <dbReference type="WBParaSite" id="MBELARI_LOCUS7155"/>
    </source>
</evidence>
<proteinExistence type="predicted"/>
<keyword evidence="2" id="KW-1185">Reference proteome</keyword>
<feature type="region of interest" description="Disordered" evidence="1">
    <location>
        <begin position="1"/>
        <end position="25"/>
    </location>
</feature>
<feature type="compositionally biased region" description="Basic and acidic residues" evidence="1">
    <location>
        <begin position="9"/>
        <end position="25"/>
    </location>
</feature>
<accession>A0AAF3FJM2</accession>
<name>A0AAF3FJM2_9BILA</name>
<dbReference type="AlphaFoldDB" id="A0AAF3FJM2"/>
<protein>
    <submittedName>
        <fullName evidence="3">Uncharacterized protein</fullName>
    </submittedName>
</protein>
<evidence type="ECO:0000256" key="1">
    <source>
        <dbReference type="SAM" id="MobiDB-lite"/>
    </source>
</evidence>